<dbReference type="InterPro" id="IPR028087">
    <property type="entry name" value="Tad_N"/>
</dbReference>
<keyword evidence="3" id="KW-1185">Reference proteome</keyword>
<feature type="domain" description="Putative Flp pilus-assembly TadG-like N-terminal" evidence="1">
    <location>
        <begin position="4"/>
        <end position="45"/>
    </location>
</feature>
<dbReference type="Pfam" id="PF13400">
    <property type="entry name" value="Tad"/>
    <property type="match status" value="1"/>
</dbReference>
<gene>
    <name evidence="2" type="ORF">SAMN05421770_105109</name>
</gene>
<evidence type="ECO:0000259" key="1">
    <source>
        <dbReference type="Pfam" id="PF13400"/>
    </source>
</evidence>
<dbReference type="InterPro" id="IPR036465">
    <property type="entry name" value="vWFA_dom_sf"/>
</dbReference>
<proteinExistence type="predicted"/>
<dbReference type="EMBL" id="FZOU01000005">
    <property type="protein sequence ID" value="SNT19958.1"/>
    <property type="molecule type" value="Genomic_DNA"/>
</dbReference>
<evidence type="ECO:0000313" key="3">
    <source>
        <dbReference type="Proteomes" id="UP000198356"/>
    </source>
</evidence>
<protein>
    <submittedName>
        <fullName evidence="2">Putative Flp pilus-assembly TadE/G-like</fullName>
    </submittedName>
</protein>
<name>A0A239KQK3_9BACT</name>
<sequence length="519" mass="53421">MLPLVAIMLTALIGISGTVLDIGHSYYTYRRLQVSTNAAALAGAASLTCPVLSACSSNSGVNAANSYSSIKGGANAYADLPNVTMVSGYPAQKCLTSLQAQGMACVSPTYANAVAVKQTVAMPLYFWAILGKKSFTITTSATAAMRGASPTPYNVAIILDESLSMNNVDADCGNTQIACALSGTKVLLQSLEPCAKNLTTCTITNGVAANSVDRVSVFAFPQSTISTVANYYNCSNSSPTAAPYTFPTATATSYSPTNVTYQVTPFLSDYKTSATATTLNPNSALTVLSGGKTGCNGMTPPNPSSGYIGTYYASVIYSAQAALVAAQAANPGSQNVMIILSDGDATAPAINSPVSGVSWPIQSMQQTNDCGFGNLTQSLLGASNVYGYWCGFNYGKAVGGTQLATNSGTYPSYVGECGQGVKAATAATAAGTRVYSIAYGSEPTGCASDTNAGSYPNISPCQTMADMASAPQYFFSDYKQTGSLSTCYANVQSVTSLNDIFTQIANDLTTARLIPDNTT</sequence>
<dbReference type="SUPFAM" id="SSF53300">
    <property type="entry name" value="vWA-like"/>
    <property type="match status" value="1"/>
</dbReference>
<evidence type="ECO:0000313" key="2">
    <source>
        <dbReference type="EMBL" id="SNT19958.1"/>
    </source>
</evidence>
<accession>A0A239KQK3</accession>
<dbReference type="AlphaFoldDB" id="A0A239KQK3"/>
<dbReference type="Gene3D" id="3.40.50.410">
    <property type="entry name" value="von Willebrand factor, type A domain"/>
    <property type="match status" value="1"/>
</dbReference>
<organism evidence="2 3">
    <name type="scientific">Granulicella rosea</name>
    <dbReference type="NCBI Taxonomy" id="474952"/>
    <lineage>
        <taxon>Bacteria</taxon>
        <taxon>Pseudomonadati</taxon>
        <taxon>Acidobacteriota</taxon>
        <taxon>Terriglobia</taxon>
        <taxon>Terriglobales</taxon>
        <taxon>Acidobacteriaceae</taxon>
        <taxon>Granulicella</taxon>
    </lineage>
</organism>
<reference evidence="2 3" key="1">
    <citation type="submission" date="2017-06" db="EMBL/GenBank/DDBJ databases">
        <authorList>
            <person name="Kim H.J."/>
            <person name="Triplett B.A."/>
        </authorList>
    </citation>
    <scope>NUCLEOTIDE SEQUENCE [LARGE SCALE GENOMIC DNA]</scope>
    <source>
        <strain evidence="2 3">DSM 18704</strain>
    </source>
</reference>
<dbReference type="Proteomes" id="UP000198356">
    <property type="component" value="Unassembled WGS sequence"/>
</dbReference>